<dbReference type="PANTHER" id="PTHR37323">
    <property type="entry name" value="GCN5-RELATED N-ACETYLTRANSFERASE"/>
    <property type="match status" value="1"/>
</dbReference>
<evidence type="ECO:0000256" key="1">
    <source>
        <dbReference type="ARBA" id="ARBA00005189"/>
    </source>
</evidence>
<name>A0A0F9W5F9_9ZZZZ</name>
<keyword evidence="4" id="KW-0443">Lipid metabolism</keyword>
<dbReference type="SUPFAM" id="SSF55729">
    <property type="entry name" value="Acyl-CoA N-acyltransferases (Nat)"/>
    <property type="match status" value="1"/>
</dbReference>
<dbReference type="GO" id="GO:0006629">
    <property type="term" value="P:lipid metabolic process"/>
    <property type="evidence" value="ECO:0007669"/>
    <property type="project" value="UniProtKB-KW"/>
</dbReference>
<comment type="pathway">
    <text evidence="1">Lipid metabolism.</text>
</comment>
<dbReference type="GO" id="GO:0016746">
    <property type="term" value="F:acyltransferase activity"/>
    <property type="evidence" value="ECO:0007669"/>
    <property type="project" value="UniProtKB-KW"/>
</dbReference>
<evidence type="ECO:0000256" key="4">
    <source>
        <dbReference type="ARBA" id="ARBA00023098"/>
    </source>
</evidence>
<keyword evidence="3" id="KW-0808">Transferase</keyword>
<dbReference type="InterPro" id="IPR052351">
    <property type="entry name" value="Ornithine_N-alpha-AT"/>
</dbReference>
<accession>A0A0F9W5F9</accession>
<dbReference type="PANTHER" id="PTHR37323:SF1">
    <property type="entry name" value="L-ORNITHINE N(ALPHA)-ACYLTRANSFERASE"/>
    <property type="match status" value="1"/>
</dbReference>
<dbReference type="InterPro" id="IPR016181">
    <property type="entry name" value="Acyl_CoA_acyltransferase"/>
</dbReference>
<sequence length="308" mass="33873">MIGQGTRQAQLIGAGLTAPDPGAAGPATVPARLRHLTRRFDPMSPVLGRIGQLEVRLARRPAEVRASQKLRYHVFYEEMSAQPSKLQKMTRRDRDGYDRYCDHLLVLDHSRGGAIPNRIVGTYRLLRGEMAILAGGFYTAQEFDIAPMLARHEGTRFLELGRSCVLKEFRGKRTVELLWQGIWSYVLGHDIDVLFGCASLAGTDPEALALPLAFLRQNAPAPAEWRVRAHAKVGIFPTDSADAVDARRALAALPPLLKGYLRLGGYIGEGAVVDHQFGTTDVLVVLPRANINPRYIGHYGADASRFAA</sequence>
<protein>
    <recommendedName>
        <fullName evidence="7">Hemolysin</fullName>
    </recommendedName>
</protein>
<organism evidence="6">
    <name type="scientific">marine sediment metagenome</name>
    <dbReference type="NCBI Taxonomy" id="412755"/>
    <lineage>
        <taxon>unclassified sequences</taxon>
        <taxon>metagenomes</taxon>
        <taxon>ecological metagenomes</taxon>
    </lineage>
</organism>
<dbReference type="Pfam" id="PF13444">
    <property type="entry name" value="Acetyltransf_5"/>
    <property type="match status" value="1"/>
</dbReference>
<dbReference type="EMBL" id="LAZR01000223">
    <property type="protein sequence ID" value="KKN80901.1"/>
    <property type="molecule type" value="Genomic_DNA"/>
</dbReference>
<evidence type="ECO:0000256" key="3">
    <source>
        <dbReference type="ARBA" id="ARBA00022679"/>
    </source>
</evidence>
<evidence type="ECO:0000256" key="2">
    <source>
        <dbReference type="ARBA" id="ARBA00022516"/>
    </source>
</evidence>
<evidence type="ECO:0000313" key="6">
    <source>
        <dbReference type="EMBL" id="KKN80901.1"/>
    </source>
</evidence>
<dbReference type="Gene3D" id="3.40.630.30">
    <property type="match status" value="1"/>
</dbReference>
<proteinExistence type="predicted"/>
<evidence type="ECO:0000256" key="5">
    <source>
        <dbReference type="ARBA" id="ARBA00023315"/>
    </source>
</evidence>
<keyword evidence="5" id="KW-0012">Acyltransferase</keyword>
<evidence type="ECO:0008006" key="7">
    <source>
        <dbReference type="Google" id="ProtNLM"/>
    </source>
</evidence>
<reference evidence="6" key="1">
    <citation type="journal article" date="2015" name="Nature">
        <title>Complex archaea that bridge the gap between prokaryotes and eukaryotes.</title>
        <authorList>
            <person name="Spang A."/>
            <person name="Saw J.H."/>
            <person name="Jorgensen S.L."/>
            <person name="Zaremba-Niedzwiedzka K."/>
            <person name="Martijn J."/>
            <person name="Lind A.E."/>
            <person name="van Eijk R."/>
            <person name="Schleper C."/>
            <person name="Guy L."/>
            <person name="Ettema T.J."/>
        </authorList>
    </citation>
    <scope>NUCLEOTIDE SEQUENCE</scope>
</reference>
<dbReference type="AlphaFoldDB" id="A0A0F9W5F9"/>
<comment type="caution">
    <text evidence="6">The sequence shown here is derived from an EMBL/GenBank/DDBJ whole genome shotgun (WGS) entry which is preliminary data.</text>
</comment>
<gene>
    <name evidence="6" type="ORF">LCGC14_0324570</name>
</gene>
<keyword evidence="2" id="KW-0444">Lipid biosynthesis</keyword>